<dbReference type="SUPFAM" id="SSF110296">
    <property type="entry name" value="Oligoxyloglucan reducing end-specific cellobiohydrolase"/>
    <property type="match status" value="2"/>
</dbReference>
<dbReference type="Gene3D" id="2.130.10.10">
    <property type="entry name" value="YVTN repeat-like/Quinoprotein amine dehydrogenase"/>
    <property type="match status" value="5"/>
</dbReference>
<dbReference type="InterPro" id="IPR015943">
    <property type="entry name" value="WD40/YVTN_repeat-like_dom_sf"/>
</dbReference>
<dbReference type="RefSeq" id="WP_168057500.1">
    <property type="nucleotide sequence ID" value="NZ_VTOW01000001.1"/>
</dbReference>
<feature type="compositionally biased region" description="Gly residues" evidence="1">
    <location>
        <begin position="962"/>
        <end position="974"/>
    </location>
</feature>
<dbReference type="InterPro" id="IPR013783">
    <property type="entry name" value="Ig-like_fold"/>
</dbReference>
<keyword evidence="2" id="KW-1133">Transmembrane helix</keyword>
<comment type="caution">
    <text evidence="5">The sequence shown here is derived from an EMBL/GenBank/DDBJ whole genome shotgun (WGS) entry which is preliminary data.</text>
</comment>
<evidence type="ECO:0000256" key="2">
    <source>
        <dbReference type="SAM" id="Phobius"/>
    </source>
</evidence>
<name>A0A7X6DL53_9BACT</name>
<feature type="transmembrane region" description="Helical" evidence="2">
    <location>
        <begin position="1004"/>
        <end position="1021"/>
    </location>
</feature>
<evidence type="ECO:0000313" key="6">
    <source>
        <dbReference type="Proteomes" id="UP000534783"/>
    </source>
</evidence>
<dbReference type="InterPro" id="IPR001434">
    <property type="entry name" value="OmcB-like_DUF11"/>
</dbReference>
<proteinExistence type="predicted"/>
<dbReference type="CDD" id="cd00063">
    <property type="entry name" value="FN3"/>
    <property type="match status" value="1"/>
</dbReference>
<protein>
    <submittedName>
        <fullName evidence="5">JDVT-CTERM domain-containing protein</fullName>
    </submittedName>
</protein>
<keyword evidence="2" id="KW-0472">Membrane</keyword>
<evidence type="ECO:0000256" key="1">
    <source>
        <dbReference type="SAM" id="MobiDB-lite"/>
    </source>
</evidence>
<dbReference type="InterPro" id="IPR003961">
    <property type="entry name" value="FN3_dom"/>
</dbReference>
<dbReference type="NCBIfam" id="NF033191">
    <property type="entry name" value="JDVT-CTERM"/>
    <property type="match status" value="2"/>
</dbReference>
<dbReference type="Proteomes" id="UP000534783">
    <property type="component" value="Unassembled WGS sequence"/>
</dbReference>
<dbReference type="SUPFAM" id="SSF49265">
    <property type="entry name" value="Fibronectin type III"/>
    <property type="match status" value="1"/>
</dbReference>
<dbReference type="SUPFAM" id="SSF50939">
    <property type="entry name" value="Sialidases"/>
    <property type="match status" value="1"/>
</dbReference>
<dbReference type="NCBIfam" id="TIGR01451">
    <property type="entry name" value="B_ant_repeat"/>
    <property type="match status" value="1"/>
</dbReference>
<dbReference type="EMBL" id="VTOW01000001">
    <property type="protein sequence ID" value="NKE69180.1"/>
    <property type="molecule type" value="Genomic_DNA"/>
</dbReference>
<dbReference type="PANTHER" id="PTHR43739">
    <property type="entry name" value="XYLOGLUCANASE (EUROFUNG)"/>
    <property type="match status" value="1"/>
</dbReference>
<reference evidence="5 6" key="1">
    <citation type="journal article" date="2020" name="Nature">
        <title>Bacterial chemolithoautotrophy via manganese oxidation.</title>
        <authorList>
            <person name="Yu H."/>
            <person name="Leadbetter J.R."/>
        </authorList>
    </citation>
    <scope>NUCLEOTIDE SEQUENCE [LARGE SCALE GENOMIC DNA]</scope>
    <source>
        <strain evidence="5 6">Mn-1</strain>
    </source>
</reference>
<gene>
    <name evidence="5" type="ORF">MNODULE_00225</name>
</gene>
<dbReference type="SMART" id="SM00060">
    <property type="entry name" value="FN3"/>
    <property type="match status" value="1"/>
</dbReference>
<dbReference type="Pfam" id="PF01345">
    <property type="entry name" value="DUF11"/>
    <property type="match status" value="1"/>
</dbReference>
<keyword evidence="3" id="KW-0732">Signal</keyword>
<feature type="signal peptide" evidence="3">
    <location>
        <begin position="1"/>
        <end position="30"/>
    </location>
</feature>
<keyword evidence="2" id="KW-0812">Transmembrane</keyword>
<dbReference type="InterPro" id="IPR036116">
    <property type="entry name" value="FN3_sf"/>
</dbReference>
<organism evidence="5 6">
    <name type="scientific">Candidatus Manganitrophus noduliformans</name>
    <dbReference type="NCBI Taxonomy" id="2606439"/>
    <lineage>
        <taxon>Bacteria</taxon>
        <taxon>Pseudomonadati</taxon>
        <taxon>Nitrospirota</taxon>
        <taxon>Nitrospiria</taxon>
        <taxon>Candidatus Troglogloeales</taxon>
        <taxon>Candidatus Manganitrophaceae</taxon>
        <taxon>Candidatus Manganitrophus</taxon>
    </lineage>
</organism>
<dbReference type="InterPro" id="IPR052025">
    <property type="entry name" value="Xyloglucanase_GH74"/>
</dbReference>
<feature type="chain" id="PRO_5031117979" evidence="3">
    <location>
        <begin position="31"/>
        <end position="1658"/>
    </location>
</feature>
<keyword evidence="6" id="KW-1185">Reference proteome</keyword>
<evidence type="ECO:0000313" key="5">
    <source>
        <dbReference type="EMBL" id="NKE69180.1"/>
    </source>
</evidence>
<feature type="transmembrane region" description="Helical" evidence="2">
    <location>
        <begin position="1030"/>
        <end position="1048"/>
    </location>
</feature>
<feature type="domain" description="Fibronectin type-III" evidence="4">
    <location>
        <begin position="418"/>
        <end position="516"/>
    </location>
</feature>
<dbReference type="InterPro" id="IPR036278">
    <property type="entry name" value="Sialidase_sf"/>
</dbReference>
<accession>A0A7X6DL53</accession>
<evidence type="ECO:0000256" key="3">
    <source>
        <dbReference type="SAM" id="SignalP"/>
    </source>
</evidence>
<dbReference type="Pfam" id="PF00041">
    <property type="entry name" value="fn3"/>
    <property type="match status" value="1"/>
</dbReference>
<feature type="compositionally biased region" description="Polar residues" evidence="1">
    <location>
        <begin position="938"/>
        <end position="958"/>
    </location>
</feature>
<dbReference type="InterPro" id="IPR047589">
    <property type="entry name" value="DUF11_rpt"/>
</dbReference>
<evidence type="ECO:0000259" key="4">
    <source>
        <dbReference type="PROSITE" id="PS50853"/>
    </source>
</evidence>
<sequence length="1658" mass="169168">MIHKNLRYIFLSFFLSLILSPLTFTEKAEAAAQITTNANDEGWSLRNSAASRGNVLWYDDQTESVFLNDDATPVQAEDPNNSPGAIESTVFSLGSGSSPGQVIGAWRRGQNDAWVWISGGTPSKVVATNPFGTGGMNPEGVAIADGCVFMVLQAGSGQNTLVKHVFRVDPATNTATLLTGGIPLTHVNGATIGAARISTSDCQAAWVFDDGIGTYHLQFYNGTSITTVETGDDNTFNSTLRGFHLNRGRLVYEKLVNGIRQIFLYDSTASNPAAVQLTTETDASLGNFSPRADGRHIAWLHGNANGTDVHIIFNAGVQLTDTTNRPADLGITTEHPFQLHRGQLFWTDLGGSFRYHDGSGIATIDPTPSTSVVTQLGSPCCLPWLADGFVHWIGLSNDGGADSEVFRFTGTAPADTQQPVPPLLVTLAPGANQITINWDRILGADSYNLYISEQSGLTKENFSTLRGGRKRSGVTGPYTLTGLTPNRTYHFVITAVDGGTEGPGSREVATALIGNWASVGGLSGTSFHAVAADQTNDGIAYAAGGLTVYKTTDGGDNWTPLTGDIGGESVRALAVDGANVYASSIDVFFPATPSKILKSINAGGTWTEVLPDGGSPGEQIKSLAIDPADPDVLYAGNFELPSYDGTTSPIIKSTTGGSSWAHLPNPTTPPGADLRAYVIAIDTMGVVYAGGSGTPNLAKSTDGGLIWTGISPGVGLFIYSLVTDPAEPSTLYAGTASNGIYKSKNGGTSWTQKNTGLPATPPEIRSLLIDPTNPNYIHAGTSEGYYYTLDAGETWIAGNSGSLTNAETVYGLALTPSRNLIAATSNGLFLLDLSAEPTTAAMSDLALSSTVTPNSVSAGENLTYQITVTNQGPEAATSVVITMTLAAGTSLVSAEPQGACQGTDTVTCNLGVIDNGSNAVVTIVVTPSVAGDLNQQAQVSTGSTDPNGANNSVSMSATVSDGSGGNGGGGGVDPGGDDGNDGVSTGGSGGGGGGGGCTMTVGSGFDPTLVGLLGIALIVLARRSVRRRALLGRFFLISLALFFAPSITHANSNDLSIFNTKYGTASTSLSSCTLCHGNAGTSSITAVRPLTSFGADYLAQGRGNATSFGAIEPKDSDGDGFSNLTEIEARTFPGNVNSKPTLNVGLVPTADTRFDSPGATISYKLTVTNAGNATDSYTITVTGNAWTTTPTASVGPVAASGTADFTVTVAIPADATEGDSDAATIKVTSQSTSTQSATAIVTTTAFTALSFGDWSSVGGVSGTTFHTVAADITNDGTAYAAGGTNVYKTTDGGNNWTVLAGGISGKDVRALAVEGLTVYASSRDIFGVTPAKILKSVNGGGSWAEVLSDGGSPGEQNKSLAIDPIDSNTVYAGNFQIPSVYNAGPDSLVIKSANEGANWSHLPNSTAVGAELGAYALAIDSAGVIYAGGSGTPNLAKSTNGGSTWSDIPIAGVSVFVYSLAIDPTNPQTIYAGTRDQGVFKSTDGGTIFTPVNTGLPAILPTIYALLIHPDEHDQIFAATSAGLYFSPDGGDHWAARSNGLTASAQSIRALAVTPSLILIGATEDGLFILDLSSPTTGTGGSGGTGGSTGGGGVISPVGPGGTSGGGGGGGCALGGDGAADALLPGLFCFALAALVWRKCFLKDKKDGAPGRNRTYSQ</sequence>
<dbReference type="PROSITE" id="PS50853">
    <property type="entry name" value="FN3"/>
    <property type="match status" value="1"/>
</dbReference>
<feature type="region of interest" description="Disordered" evidence="1">
    <location>
        <begin position="938"/>
        <end position="991"/>
    </location>
</feature>
<dbReference type="GO" id="GO:0010411">
    <property type="term" value="P:xyloglucan metabolic process"/>
    <property type="evidence" value="ECO:0007669"/>
    <property type="project" value="TreeGrafter"/>
</dbReference>
<dbReference type="PANTHER" id="PTHR43739:SF5">
    <property type="entry name" value="EXO-ALPHA-SIALIDASE"/>
    <property type="match status" value="1"/>
</dbReference>
<dbReference type="Gene3D" id="2.60.40.10">
    <property type="entry name" value="Immunoglobulins"/>
    <property type="match status" value="3"/>
</dbReference>